<dbReference type="Proteomes" id="UP001062846">
    <property type="component" value="Chromosome 1"/>
</dbReference>
<proteinExistence type="predicted"/>
<evidence type="ECO:0000313" key="1">
    <source>
        <dbReference type="EMBL" id="KAI8573225.1"/>
    </source>
</evidence>
<keyword evidence="2" id="KW-1185">Reference proteome</keyword>
<evidence type="ECO:0000313" key="2">
    <source>
        <dbReference type="Proteomes" id="UP001062846"/>
    </source>
</evidence>
<organism evidence="1 2">
    <name type="scientific">Rhododendron molle</name>
    <name type="common">Chinese azalea</name>
    <name type="synonym">Azalea mollis</name>
    <dbReference type="NCBI Taxonomy" id="49168"/>
    <lineage>
        <taxon>Eukaryota</taxon>
        <taxon>Viridiplantae</taxon>
        <taxon>Streptophyta</taxon>
        <taxon>Embryophyta</taxon>
        <taxon>Tracheophyta</taxon>
        <taxon>Spermatophyta</taxon>
        <taxon>Magnoliopsida</taxon>
        <taxon>eudicotyledons</taxon>
        <taxon>Gunneridae</taxon>
        <taxon>Pentapetalae</taxon>
        <taxon>asterids</taxon>
        <taxon>Ericales</taxon>
        <taxon>Ericaceae</taxon>
        <taxon>Ericoideae</taxon>
        <taxon>Rhodoreae</taxon>
        <taxon>Rhododendron</taxon>
    </lineage>
</organism>
<comment type="caution">
    <text evidence="1">The sequence shown here is derived from an EMBL/GenBank/DDBJ whole genome shotgun (WGS) entry which is preliminary data.</text>
</comment>
<accession>A0ACC0Q642</accession>
<sequence>MGWIDFGRTLLVEAFLLILIGWVDFGRTLLVEAFVLIFWCLRFELHFWDT</sequence>
<dbReference type="EMBL" id="CM046388">
    <property type="protein sequence ID" value="KAI8573225.1"/>
    <property type="molecule type" value="Genomic_DNA"/>
</dbReference>
<gene>
    <name evidence="1" type="ORF">RHMOL_Rhmol01G0262200</name>
</gene>
<name>A0ACC0Q642_RHOML</name>
<protein>
    <submittedName>
        <fullName evidence="1">Uncharacterized protein</fullName>
    </submittedName>
</protein>
<reference evidence="1" key="1">
    <citation type="submission" date="2022-02" db="EMBL/GenBank/DDBJ databases">
        <title>Plant Genome Project.</title>
        <authorList>
            <person name="Zhang R.-G."/>
        </authorList>
    </citation>
    <scope>NUCLEOTIDE SEQUENCE</scope>
    <source>
        <strain evidence="1">AT1</strain>
    </source>
</reference>